<accession>A0A4C1ZH93</accession>
<evidence type="ECO:0000256" key="1">
    <source>
        <dbReference type="SAM" id="MobiDB-lite"/>
    </source>
</evidence>
<proteinExistence type="predicted"/>
<evidence type="ECO:0000313" key="3">
    <source>
        <dbReference type="Proteomes" id="UP000299102"/>
    </source>
</evidence>
<organism evidence="2 3">
    <name type="scientific">Eumeta variegata</name>
    <name type="common">Bagworm moth</name>
    <name type="synonym">Eumeta japonica</name>
    <dbReference type="NCBI Taxonomy" id="151549"/>
    <lineage>
        <taxon>Eukaryota</taxon>
        <taxon>Metazoa</taxon>
        <taxon>Ecdysozoa</taxon>
        <taxon>Arthropoda</taxon>
        <taxon>Hexapoda</taxon>
        <taxon>Insecta</taxon>
        <taxon>Pterygota</taxon>
        <taxon>Neoptera</taxon>
        <taxon>Endopterygota</taxon>
        <taxon>Lepidoptera</taxon>
        <taxon>Glossata</taxon>
        <taxon>Ditrysia</taxon>
        <taxon>Tineoidea</taxon>
        <taxon>Psychidae</taxon>
        <taxon>Oiketicinae</taxon>
        <taxon>Eumeta</taxon>
    </lineage>
</organism>
<sequence length="162" mass="18461">MQPFAPCLGEHVKLSVPELRAHAGPAWGSDPQTTRRYTNKQTPPGLQHPSICVRVCEGLEEGGGFQTRIESKKNTHASQRATSTLCLYSAPLGRRCVRGARYTARKKTVRVRNMKNHRIQCYKREIAAKRRPRAGTWKILRCNILDNVRVCEEYCQKWDITG</sequence>
<comment type="caution">
    <text evidence="2">The sequence shown here is derived from an EMBL/GenBank/DDBJ whole genome shotgun (WGS) entry which is preliminary data.</text>
</comment>
<evidence type="ECO:0000313" key="2">
    <source>
        <dbReference type="EMBL" id="GBP88211.1"/>
    </source>
</evidence>
<dbReference type="Proteomes" id="UP000299102">
    <property type="component" value="Unassembled WGS sequence"/>
</dbReference>
<reference evidence="2 3" key="1">
    <citation type="journal article" date="2019" name="Commun. Biol.">
        <title>The bagworm genome reveals a unique fibroin gene that provides high tensile strength.</title>
        <authorList>
            <person name="Kono N."/>
            <person name="Nakamura H."/>
            <person name="Ohtoshi R."/>
            <person name="Tomita M."/>
            <person name="Numata K."/>
            <person name="Arakawa K."/>
        </authorList>
    </citation>
    <scope>NUCLEOTIDE SEQUENCE [LARGE SCALE GENOMIC DNA]</scope>
</reference>
<feature type="region of interest" description="Disordered" evidence="1">
    <location>
        <begin position="22"/>
        <end position="46"/>
    </location>
</feature>
<keyword evidence="3" id="KW-1185">Reference proteome</keyword>
<name>A0A4C1ZH93_EUMVA</name>
<protein>
    <submittedName>
        <fullName evidence="2">Uncharacterized protein</fullName>
    </submittedName>
</protein>
<dbReference type="AlphaFoldDB" id="A0A4C1ZH93"/>
<gene>
    <name evidence="2" type="ORF">EVAR_60513_1</name>
</gene>
<dbReference type="EMBL" id="BGZK01001914">
    <property type="protein sequence ID" value="GBP88211.1"/>
    <property type="molecule type" value="Genomic_DNA"/>
</dbReference>
<feature type="compositionally biased region" description="Polar residues" evidence="1">
    <location>
        <begin position="30"/>
        <end position="44"/>
    </location>
</feature>